<feature type="domain" description="Acyl-CoA dehydrogenase-like C-terminal" evidence="1">
    <location>
        <begin position="6"/>
        <end position="79"/>
    </location>
</feature>
<reference evidence="2 3" key="1">
    <citation type="journal article" date="2019" name="Environ. Microbiol.">
        <title>An active ?-lactamase is a part of an orchestrated cell wall stress resistance network of Bacillus subtilis and related rhizosphere species.</title>
        <authorList>
            <person name="Bucher T."/>
            <person name="Keren-Paz A."/>
            <person name="Hausser J."/>
            <person name="Olender T."/>
            <person name="Cytryn E."/>
            <person name="Kolodkin-Gal I."/>
        </authorList>
    </citation>
    <scope>NUCLEOTIDE SEQUENCE [LARGE SCALE GENOMIC DNA]</scope>
    <source>
        <strain evidence="2 3">I5</strain>
    </source>
</reference>
<sequence length="108" mass="12465">EYSRVLSNMLTDVYVMESAFLRTRKAISKNGEEKERTKQMITDVICEEGYRKVEEAAISILSAAVTEEQDRHVILAEIRQLLVPLYTNVFTKKREIAKAIINRGKYIV</sequence>
<organism evidence="2 3">
    <name type="scientific">Bacillus wiedmannii</name>
    <dbReference type="NCBI Taxonomy" id="1890302"/>
    <lineage>
        <taxon>Bacteria</taxon>
        <taxon>Bacillati</taxon>
        <taxon>Bacillota</taxon>
        <taxon>Bacilli</taxon>
        <taxon>Bacillales</taxon>
        <taxon>Bacillaceae</taxon>
        <taxon>Bacillus</taxon>
        <taxon>Bacillus cereus group</taxon>
    </lineage>
</organism>
<protein>
    <submittedName>
        <fullName evidence="2">Acyl-CoA dehydrogenase</fullName>
    </submittedName>
</protein>
<dbReference type="EMBL" id="SZON01002999">
    <property type="protein sequence ID" value="TKI82531.1"/>
    <property type="molecule type" value="Genomic_DNA"/>
</dbReference>
<dbReference type="AlphaFoldDB" id="A0A4U3A6R4"/>
<feature type="non-terminal residue" evidence="2">
    <location>
        <position position="1"/>
    </location>
</feature>
<dbReference type="Gene3D" id="1.20.140.10">
    <property type="entry name" value="Butyryl-CoA Dehydrogenase, subunit A, domain 3"/>
    <property type="match status" value="1"/>
</dbReference>
<evidence type="ECO:0000259" key="1">
    <source>
        <dbReference type="Pfam" id="PF21263"/>
    </source>
</evidence>
<comment type="caution">
    <text evidence="2">The sequence shown here is derived from an EMBL/GenBank/DDBJ whole genome shotgun (WGS) entry which is preliminary data.</text>
</comment>
<accession>A0A4U3A6R4</accession>
<name>A0A4U3A6R4_9BACI</name>
<evidence type="ECO:0000313" key="2">
    <source>
        <dbReference type="EMBL" id="TKI82531.1"/>
    </source>
</evidence>
<proteinExistence type="predicted"/>
<gene>
    <name evidence="2" type="ORF">FC699_32900</name>
</gene>
<dbReference type="Proteomes" id="UP000305222">
    <property type="component" value="Unassembled WGS sequence"/>
</dbReference>
<dbReference type="Pfam" id="PF21263">
    <property type="entry name" value="Acyl-CoA-dh_C"/>
    <property type="match status" value="1"/>
</dbReference>
<dbReference type="InterPro" id="IPR049426">
    <property type="entry name" value="Acyl-CoA-dh-like_C"/>
</dbReference>
<evidence type="ECO:0000313" key="3">
    <source>
        <dbReference type="Proteomes" id="UP000305222"/>
    </source>
</evidence>